<sequence length="69" mass="7490">MPSPPVPFPSAEDELRSALRFLDTALNASRYAARRHHVAKAIERLASAHYLLGCLETQDQDTASGLNAA</sequence>
<dbReference type="STRING" id="257708.RGI145_04615"/>
<name>A0A1L7ACL6_9PROT</name>
<dbReference type="AlphaFoldDB" id="A0A1L7ACL6"/>
<dbReference type="EMBL" id="CP015583">
    <property type="protein sequence ID" value="APT56493.1"/>
    <property type="molecule type" value="Genomic_DNA"/>
</dbReference>
<evidence type="ECO:0000313" key="2">
    <source>
        <dbReference type="Proteomes" id="UP000185494"/>
    </source>
</evidence>
<dbReference type="Proteomes" id="UP000185494">
    <property type="component" value="Chromosome 1"/>
</dbReference>
<evidence type="ECO:0000313" key="1">
    <source>
        <dbReference type="EMBL" id="APT56493.1"/>
    </source>
</evidence>
<accession>A0A1L7ACL6</accession>
<dbReference type="RefSeq" id="WP_075797438.1">
    <property type="nucleotide sequence ID" value="NZ_CP015583.1"/>
</dbReference>
<gene>
    <name evidence="1" type="ORF">RGI145_04615</name>
</gene>
<organism evidence="1 2">
    <name type="scientific">Roseomonas gilardii</name>
    <dbReference type="NCBI Taxonomy" id="257708"/>
    <lineage>
        <taxon>Bacteria</taxon>
        <taxon>Pseudomonadati</taxon>
        <taxon>Pseudomonadota</taxon>
        <taxon>Alphaproteobacteria</taxon>
        <taxon>Acetobacterales</taxon>
        <taxon>Roseomonadaceae</taxon>
        <taxon>Roseomonas</taxon>
    </lineage>
</organism>
<protein>
    <submittedName>
        <fullName evidence="1">Uncharacterized protein</fullName>
    </submittedName>
</protein>
<proteinExistence type="predicted"/>
<dbReference type="KEGG" id="rgi:RGI145_04615"/>
<reference evidence="1 2" key="1">
    <citation type="submission" date="2016-05" db="EMBL/GenBank/DDBJ databases">
        <title>Complete Genome and Methylome Analysis of Psychrotrophic Bacterial Isolates from Antarctic Lake Untersee.</title>
        <authorList>
            <person name="Fomenkov A."/>
            <person name="Akimov V.N."/>
            <person name="Vasilyeva L.V."/>
            <person name="Andersen D."/>
            <person name="Vincze T."/>
            <person name="Roberts R.J."/>
        </authorList>
    </citation>
    <scope>NUCLEOTIDE SEQUENCE [LARGE SCALE GENOMIC DNA]</scope>
    <source>
        <strain evidence="1 2">U14-5</strain>
    </source>
</reference>